<evidence type="ECO:0000256" key="4">
    <source>
        <dbReference type="ARBA" id="ARBA00023136"/>
    </source>
</evidence>
<dbReference type="Pfam" id="PF00916">
    <property type="entry name" value="Sulfate_transp"/>
    <property type="match status" value="1"/>
</dbReference>
<dbReference type="CDD" id="cd07042">
    <property type="entry name" value="STAS_SulP_like_sulfate_transporter"/>
    <property type="match status" value="1"/>
</dbReference>
<dbReference type="GO" id="GO:0055085">
    <property type="term" value="P:transmembrane transport"/>
    <property type="evidence" value="ECO:0007669"/>
    <property type="project" value="InterPro"/>
</dbReference>
<dbReference type="PANTHER" id="PTHR11814">
    <property type="entry name" value="SULFATE TRANSPORTER"/>
    <property type="match status" value="1"/>
</dbReference>
<dbReference type="SUPFAM" id="SSF52091">
    <property type="entry name" value="SpoIIaa-like"/>
    <property type="match status" value="1"/>
</dbReference>
<evidence type="ECO:0000256" key="1">
    <source>
        <dbReference type="ARBA" id="ARBA00004141"/>
    </source>
</evidence>
<dbReference type="PROSITE" id="PS50801">
    <property type="entry name" value="STAS"/>
    <property type="match status" value="1"/>
</dbReference>
<feature type="transmembrane region" description="Helical" evidence="5">
    <location>
        <begin position="117"/>
        <end position="135"/>
    </location>
</feature>
<evidence type="ECO:0000313" key="8">
    <source>
        <dbReference type="Proteomes" id="UP000198575"/>
    </source>
</evidence>
<feature type="transmembrane region" description="Helical" evidence="5">
    <location>
        <begin position="219"/>
        <end position="238"/>
    </location>
</feature>
<proteinExistence type="predicted"/>
<protein>
    <submittedName>
        <fullName evidence="7">Sulfate permease, SulP family</fullName>
    </submittedName>
</protein>
<evidence type="ECO:0000313" key="7">
    <source>
        <dbReference type="EMBL" id="SFN29654.1"/>
    </source>
</evidence>
<reference evidence="7 8" key="1">
    <citation type="submission" date="2016-10" db="EMBL/GenBank/DDBJ databases">
        <authorList>
            <person name="de Groot N.N."/>
        </authorList>
    </citation>
    <scope>NUCLEOTIDE SEQUENCE [LARGE SCALE GENOMIC DNA]</scope>
    <source>
        <strain evidence="7 8">CGMCC 1.7659</strain>
    </source>
</reference>
<dbReference type="AlphaFoldDB" id="A0A1I4XV08"/>
<comment type="subcellular location">
    <subcellularLocation>
        <location evidence="1">Membrane</location>
        <topology evidence="1">Multi-pass membrane protein</topology>
    </subcellularLocation>
</comment>
<sequence length="579" mass="61133">MHRIAMRGLPAVNASAARSPAWQLFVPKLVTVLRHGYGAADLRQDLLAGLTVAIVALPLSMALAIASGASPATGLHTAIVAGFLISALGGSRVQIGGPTAAFIPVVFNVIDKFGMDGLIIATLMAGAMLVLAGLLRLGTLMKFMPQPVITGFTAGIAVSIFTSQIKDLLGLDIDKLPAEFVARWEAYFGHISSFSLAATGLALATLTLLVLIRRFRPRWPVFLIGVSVASLATLLLQLPVETIGTRFGGVPTSLPIPHLPSFELARLHELLPAAFTIAFLGGVESLLSAVVADGMIGGRHRSNGELVAQGVANTASALIGGLPATGAIVRTATNVRAGGRTPIAGMAHALFILLFVLVAAPLANYVPLPAMAALLVLVAWNMSEIERIRQLMRAPHGDRAVLVVTFLLTVMFDLTVAVEVGVVLAAFLFMHRMSEVVALESHVDLVEEDREESASDLDANQRASLPEGVEAYRVSGPLFFAVANRIEDVLRAFGRPPRVFILRMRLVPLVDASGVTAIENLIARCRRDGTRLILSGLQSQPREILSQMGIVSDSQHVQFAADFSEAVRLAGAPAAAEGG</sequence>
<feature type="domain" description="STAS" evidence="6">
    <location>
        <begin position="459"/>
        <end position="570"/>
    </location>
</feature>
<feature type="transmembrane region" description="Helical" evidence="5">
    <location>
        <begin position="350"/>
        <end position="380"/>
    </location>
</feature>
<dbReference type="InterPro" id="IPR001902">
    <property type="entry name" value="SLC26A/SulP_fam"/>
</dbReference>
<name>A0A1I4XV08_9GAMM</name>
<feature type="transmembrane region" description="Helical" evidence="5">
    <location>
        <begin position="186"/>
        <end position="212"/>
    </location>
</feature>
<feature type="transmembrane region" description="Helical" evidence="5">
    <location>
        <begin position="270"/>
        <end position="292"/>
    </location>
</feature>
<evidence type="ECO:0000256" key="2">
    <source>
        <dbReference type="ARBA" id="ARBA00022692"/>
    </source>
</evidence>
<dbReference type="GO" id="GO:0016020">
    <property type="term" value="C:membrane"/>
    <property type="evidence" value="ECO:0007669"/>
    <property type="project" value="UniProtKB-SubCell"/>
</dbReference>
<dbReference type="STRING" id="578942.SAMN05216289_11265"/>
<keyword evidence="8" id="KW-1185">Reference proteome</keyword>
<gene>
    <name evidence="7" type="ORF">SAMN05216289_11265</name>
</gene>
<dbReference type="Proteomes" id="UP000198575">
    <property type="component" value="Unassembled WGS sequence"/>
</dbReference>
<dbReference type="InterPro" id="IPR011547">
    <property type="entry name" value="SLC26A/SulP_dom"/>
</dbReference>
<dbReference type="EMBL" id="FOVF01000012">
    <property type="protein sequence ID" value="SFN29654.1"/>
    <property type="molecule type" value="Genomic_DNA"/>
</dbReference>
<feature type="transmembrane region" description="Helical" evidence="5">
    <location>
        <begin position="46"/>
        <end position="66"/>
    </location>
</feature>
<keyword evidence="2 5" id="KW-0812">Transmembrane</keyword>
<keyword evidence="3 5" id="KW-1133">Transmembrane helix</keyword>
<organism evidence="7 8">
    <name type="scientific">Dokdonella immobilis</name>
    <dbReference type="NCBI Taxonomy" id="578942"/>
    <lineage>
        <taxon>Bacteria</taxon>
        <taxon>Pseudomonadati</taxon>
        <taxon>Pseudomonadota</taxon>
        <taxon>Gammaproteobacteria</taxon>
        <taxon>Lysobacterales</taxon>
        <taxon>Rhodanobacteraceae</taxon>
        <taxon>Dokdonella</taxon>
    </lineage>
</organism>
<dbReference type="InterPro" id="IPR002645">
    <property type="entry name" value="STAS_dom"/>
</dbReference>
<keyword evidence="4 5" id="KW-0472">Membrane</keyword>
<dbReference type="InterPro" id="IPR036513">
    <property type="entry name" value="STAS_dom_sf"/>
</dbReference>
<dbReference type="Gene3D" id="3.30.750.24">
    <property type="entry name" value="STAS domain"/>
    <property type="match status" value="1"/>
</dbReference>
<feature type="transmembrane region" description="Helical" evidence="5">
    <location>
        <begin position="400"/>
        <end position="429"/>
    </location>
</feature>
<evidence type="ECO:0000259" key="6">
    <source>
        <dbReference type="PROSITE" id="PS50801"/>
    </source>
</evidence>
<evidence type="ECO:0000256" key="5">
    <source>
        <dbReference type="SAM" id="Phobius"/>
    </source>
</evidence>
<dbReference type="Pfam" id="PF01740">
    <property type="entry name" value="STAS"/>
    <property type="match status" value="1"/>
</dbReference>
<feature type="transmembrane region" description="Helical" evidence="5">
    <location>
        <begin position="147"/>
        <end position="166"/>
    </location>
</feature>
<accession>A0A1I4XV08</accession>
<evidence type="ECO:0000256" key="3">
    <source>
        <dbReference type="ARBA" id="ARBA00022989"/>
    </source>
</evidence>